<evidence type="ECO:0000259" key="6">
    <source>
        <dbReference type="PROSITE" id="PS50157"/>
    </source>
</evidence>
<dbReference type="PROSITE" id="PS50157">
    <property type="entry name" value="ZINC_FINGER_C2H2_2"/>
    <property type="match status" value="9"/>
</dbReference>
<feature type="domain" description="KRAB" evidence="7">
    <location>
        <begin position="76"/>
        <end position="149"/>
    </location>
</feature>
<dbReference type="InterPro" id="IPR001909">
    <property type="entry name" value="KRAB"/>
</dbReference>
<dbReference type="RefSeq" id="XP_007175503.2">
    <property type="nucleotide sequence ID" value="XM_007175441.3"/>
</dbReference>
<evidence type="ECO:0000313" key="8">
    <source>
        <dbReference type="Proteomes" id="UP001652580"/>
    </source>
</evidence>
<dbReference type="GO" id="GO:0000981">
    <property type="term" value="F:DNA-binding transcription factor activity, RNA polymerase II-specific"/>
    <property type="evidence" value="ECO:0007669"/>
    <property type="project" value="TreeGrafter"/>
</dbReference>
<dbReference type="SMART" id="SM00349">
    <property type="entry name" value="KRAB"/>
    <property type="match status" value="1"/>
</dbReference>
<proteinExistence type="predicted"/>
<dbReference type="InterPro" id="IPR036236">
    <property type="entry name" value="Znf_C2H2_sf"/>
</dbReference>
<dbReference type="Pfam" id="PF00096">
    <property type="entry name" value="zf-C2H2"/>
    <property type="match status" value="8"/>
</dbReference>
<dbReference type="GO" id="GO:0000978">
    <property type="term" value="F:RNA polymerase II cis-regulatory region sequence-specific DNA binding"/>
    <property type="evidence" value="ECO:0007669"/>
    <property type="project" value="TreeGrafter"/>
</dbReference>
<sequence>MCSKVGKFATQGRPEVREPGRRCACCSELGLRLGVVALWPDSLSGPGGAPVLGPHLRPQTPLATATVQMCRIQGPVTFEDVAVYFSQEEWKLLDEAQRLLYRDVLLETFALVASLGCWHGAEHKEITSEHNVSVEVPRINTSKTDLSIWKSYPWERCCLALDSSLCVAEDLGTIPGQKLCVSGVKFHQHSGGKLFKRDMGKAFMRSHIVHASKNSFTCQEAGKDFPGSSSLLQHQVTPQKDAKYAEAFHNGHSLYKYYVCEKAFSWKHKLAHHPSVHTGKRPYECSECGKTFSFKGILLKHQRIHTGERPYECCECGKAFSWKSSLIQHQRVHTREWPYKCSECGKAYKHKNSLVKHQRVHTGEWPYKCSECGKAFRHKKSLVHQRVHTGEWPYKCSECGKAFRHKKSLVQHQRLHVGELLYKCCECGKAFISKVNLFRHQRVHTGERPYECSECGKTFIYKDSLVRHWRVHTGERPYECSECGKAFSRKDSLVKHQRVHNGK</sequence>
<organism evidence="8 9">
    <name type="scientific">Balaenoptera acutorostrata</name>
    <name type="common">Common minke whale</name>
    <name type="synonym">Balaena rostrata</name>
    <dbReference type="NCBI Taxonomy" id="9767"/>
    <lineage>
        <taxon>Eukaryota</taxon>
        <taxon>Metazoa</taxon>
        <taxon>Chordata</taxon>
        <taxon>Craniata</taxon>
        <taxon>Vertebrata</taxon>
        <taxon>Euteleostomi</taxon>
        <taxon>Mammalia</taxon>
        <taxon>Eutheria</taxon>
        <taxon>Laurasiatheria</taxon>
        <taxon>Artiodactyla</taxon>
        <taxon>Whippomorpha</taxon>
        <taxon>Cetacea</taxon>
        <taxon>Mysticeti</taxon>
        <taxon>Balaenopteridae</taxon>
        <taxon>Balaenoptera</taxon>
    </lineage>
</organism>
<feature type="domain" description="C2H2-type" evidence="6">
    <location>
        <begin position="367"/>
        <end position="393"/>
    </location>
</feature>
<dbReference type="PANTHER" id="PTHR14003">
    <property type="entry name" value="TRANSCRIPTIONAL REPRESSOR PROTEIN YY"/>
    <property type="match status" value="1"/>
</dbReference>
<evidence type="ECO:0000259" key="7">
    <source>
        <dbReference type="PROSITE" id="PS50805"/>
    </source>
</evidence>
<dbReference type="Gene3D" id="6.10.140.140">
    <property type="match status" value="1"/>
</dbReference>
<gene>
    <name evidence="9" type="primary">LOC130704508</name>
</gene>
<dbReference type="PROSITE" id="PS50805">
    <property type="entry name" value="KRAB"/>
    <property type="match status" value="1"/>
</dbReference>
<evidence type="ECO:0000256" key="5">
    <source>
        <dbReference type="PROSITE-ProRule" id="PRU00042"/>
    </source>
</evidence>
<name>A0A383ZK24_BALAC</name>
<evidence type="ECO:0000256" key="4">
    <source>
        <dbReference type="ARBA" id="ARBA00022833"/>
    </source>
</evidence>
<feature type="domain" description="C2H2-type" evidence="6">
    <location>
        <begin position="311"/>
        <end position="338"/>
    </location>
</feature>
<dbReference type="GO" id="GO:0000785">
    <property type="term" value="C:chromatin"/>
    <property type="evidence" value="ECO:0007669"/>
    <property type="project" value="TreeGrafter"/>
</dbReference>
<dbReference type="SMART" id="SM00355">
    <property type="entry name" value="ZnF_C2H2"/>
    <property type="match status" value="9"/>
</dbReference>
<keyword evidence="1" id="KW-0479">Metal-binding</keyword>
<dbReference type="AlphaFoldDB" id="A0A383ZK24"/>
<feature type="domain" description="C2H2-type" evidence="6">
    <location>
        <begin position="394"/>
        <end position="421"/>
    </location>
</feature>
<feature type="domain" description="C2H2-type" evidence="6">
    <location>
        <begin position="255"/>
        <end position="282"/>
    </location>
</feature>
<reference evidence="9" key="1">
    <citation type="submission" date="2025-08" db="UniProtKB">
        <authorList>
            <consortium name="RefSeq"/>
        </authorList>
    </citation>
    <scope>IDENTIFICATION</scope>
</reference>
<feature type="domain" description="C2H2-type" evidence="6">
    <location>
        <begin position="478"/>
        <end position="503"/>
    </location>
</feature>
<dbReference type="GeneID" id="130704508"/>
<dbReference type="KEGG" id="bacu:103014726"/>
<feature type="domain" description="C2H2-type" evidence="6">
    <location>
        <begin position="450"/>
        <end position="477"/>
    </location>
</feature>
<dbReference type="GO" id="GO:0005667">
    <property type="term" value="C:transcription regulator complex"/>
    <property type="evidence" value="ECO:0007669"/>
    <property type="project" value="TreeGrafter"/>
</dbReference>
<accession>A0A383ZK24</accession>
<dbReference type="GO" id="GO:0031519">
    <property type="term" value="C:PcG protein complex"/>
    <property type="evidence" value="ECO:0007669"/>
    <property type="project" value="TreeGrafter"/>
</dbReference>
<dbReference type="GO" id="GO:0008270">
    <property type="term" value="F:zinc ion binding"/>
    <property type="evidence" value="ECO:0007669"/>
    <property type="project" value="UniProtKB-KW"/>
</dbReference>
<feature type="domain" description="C2H2-type" evidence="6">
    <location>
        <begin position="339"/>
        <end position="366"/>
    </location>
</feature>
<dbReference type="PANTHER" id="PTHR14003:SF21">
    <property type="entry name" value="ZINC FINGER PROTEIN 3"/>
    <property type="match status" value="1"/>
</dbReference>
<feature type="domain" description="C2H2-type" evidence="6">
    <location>
        <begin position="422"/>
        <end position="449"/>
    </location>
</feature>
<keyword evidence="8" id="KW-1185">Reference proteome</keyword>
<evidence type="ECO:0000256" key="3">
    <source>
        <dbReference type="ARBA" id="ARBA00022771"/>
    </source>
</evidence>
<dbReference type="SUPFAM" id="SSF109640">
    <property type="entry name" value="KRAB domain (Kruppel-associated box)"/>
    <property type="match status" value="1"/>
</dbReference>
<dbReference type="Pfam" id="PF01352">
    <property type="entry name" value="KRAB"/>
    <property type="match status" value="1"/>
</dbReference>
<dbReference type="Proteomes" id="UP001652580">
    <property type="component" value="Chromosome 19"/>
</dbReference>
<evidence type="ECO:0000256" key="1">
    <source>
        <dbReference type="ARBA" id="ARBA00022723"/>
    </source>
</evidence>
<protein>
    <submittedName>
        <fullName evidence="9">Zinc finger protein 501-like</fullName>
    </submittedName>
</protein>
<dbReference type="CDD" id="cd07765">
    <property type="entry name" value="KRAB_A-box"/>
    <property type="match status" value="1"/>
</dbReference>
<dbReference type="PROSITE" id="PS00028">
    <property type="entry name" value="ZINC_FINGER_C2H2_1"/>
    <property type="match status" value="7"/>
</dbReference>
<keyword evidence="4" id="KW-0862">Zinc</keyword>
<keyword evidence="3 5" id="KW-0863">Zinc-finger</keyword>
<dbReference type="InterPro" id="IPR013087">
    <property type="entry name" value="Znf_C2H2_type"/>
</dbReference>
<dbReference type="SUPFAM" id="SSF57667">
    <property type="entry name" value="beta-beta-alpha zinc fingers"/>
    <property type="match status" value="6"/>
</dbReference>
<feature type="domain" description="C2H2-type" evidence="6">
    <location>
        <begin position="283"/>
        <end position="310"/>
    </location>
</feature>
<dbReference type="Gene3D" id="3.30.160.60">
    <property type="entry name" value="Classic Zinc Finger"/>
    <property type="match status" value="9"/>
</dbReference>
<evidence type="ECO:0000313" key="9">
    <source>
        <dbReference type="RefSeq" id="XP_007175503.2"/>
    </source>
</evidence>
<keyword evidence="2" id="KW-0677">Repeat</keyword>
<dbReference type="InterPro" id="IPR036051">
    <property type="entry name" value="KRAB_dom_sf"/>
</dbReference>
<evidence type="ECO:0000256" key="2">
    <source>
        <dbReference type="ARBA" id="ARBA00022737"/>
    </source>
</evidence>